<feature type="compositionally biased region" description="Basic and acidic residues" evidence="1">
    <location>
        <begin position="89"/>
        <end position="120"/>
    </location>
</feature>
<evidence type="ECO:0000313" key="4">
    <source>
        <dbReference type="Proteomes" id="UP000000267"/>
    </source>
</evidence>
<dbReference type="InParanoid" id="A7TRF9"/>
<feature type="region of interest" description="Disordered" evidence="1">
    <location>
        <begin position="1"/>
        <end position="120"/>
    </location>
</feature>
<name>A7TRF9_VANPO</name>
<feature type="compositionally biased region" description="Low complexity" evidence="1">
    <location>
        <begin position="236"/>
        <end position="252"/>
    </location>
</feature>
<dbReference type="OrthoDB" id="5426471at2759"/>
<feature type="region of interest" description="Disordered" evidence="1">
    <location>
        <begin position="212"/>
        <end position="269"/>
    </location>
</feature>
<dbReference type="eggNOG" id="ENOG502QS5P">
    <property type="taxonomic scope" value="Eukaryota"/>
</dbReference>
<organism evidence="4">
    <name type="scientific">Vanderwaltozyma polyspora (strain ATCC 22028 / DSM 70294 / BCRC 21397 / CBS 2163 / NBRC 10782 / NRRL Y-8283 / UCD 57-17)</name>
    <name type="common">Kluyveromyces polysporus</name>
    <dbReference type="NCBI Taxonomy" id="436907"/>
    <lineage>
        <taxon>Eukaryota</taxon>
        <taxon>Fungi</taxon>
        <taxon>Dikarya</taxon>
        <taxon>Ascomycota</taxon>
        <taxon>Saccharomycotina</taxon>
        <taxon>Saccharomycetes</taxon>
        <taxon>Saccharomycetales</taxon>
        <taxon>Saccharomycetaceae</taxon>
        <taxon>Vanderwaltozyma</taxon>
    </lineage>
</organism>
<dbReference type="AlphaFoldDB" id="A7TRF9"/>
<evidence type="ECO:0000256" key="1">
    <source>
        <dbReference type="SAM" id="MobiDB-lite"/>
    </source>
</evidence>
<dbReference type="HOGENOM" id="CLU_043312_2_0_1"/>
<protein>
    <recommendedName>
        <fullName evidence="2">Hyaluronan/mRNA-binding protein domain-containing protein</fullName>
    </recommendedName>
</protein>
<dbReference type="FunCoup" id="A7TRF9">
    <property type="interactions" value="395"/>
</dbReference>
<dbReference type="GeneID" id="5543194"/>
<gene>
    <name evidence="3" type="ORF">Kpol_397p7</name>
</gene>
<dbReference type="STRING" id="436907.A7TRF9"/>
<dbReference type="Gene3D" id="6.10.140.1040">
    <property type="match status" value="1"/>
</dbReference>
<proteinExistence type="predicted"/>
<dbReference type="OMA" id="KKWAGAK"/>
<reference evidence="3 4" key="1">
    <citation type="journal article" date="2007" name="Proc. Natl. Acad. Sci. U.S.A.">
        <title>Independent sorting-out of thousands of duplicated gene pairs in two yeast species descended from a whole-genome duplication.</title>
        <authorList>
            <person name="Scannell D.R."/>
            <person name="Frank A.C."/>
            <person name="Conant G.C."/>
            <person name="Byrne K.P."/>
            <person name="Woolfit M."/>
            <person name="Wolfe K.H."/>
        </authorList>
    </citation>
    <scope>NUCLEOTIDE SEQUENCE [LARGE SCALE GENOMIC DNA]</scope>
    <source>
        <strain evidence="4">ATCC 22028 / DSM 70294 / BCRC 21397 / CBS 2163 / NBRC 10782 / NRRL Y-8283 / UCD 57-17</strain>
    </source>
</reference>
<evidence type="ECO:0000313" key="3">
    <source>
        <dbReference type="EMBL" id="EDO15148.1"/>
    </source>
</evidence>
<dbReference type="KEGG" id="vpo:Kpol_397p7"/>
<dbReference type="SMART" id="SM01233">
    <property type="entry name" value="HABP4_PAI-RBP1"/>
    <property type="match status" value="1"/>
</dbReference>
<sequence>MSNPFDVLGNDVEDANVVLTAPKELVKKTTSSKKADVPPPSANPARANKNRPQPTGNERAIRDKAAGRQQNRSKDSPASAATKKSNTRRGTDRQSRSGKVDTQKRVNRGWGDDRNELDAETEAKADADAELAGDVAAQAAVADNRMSLNAYLQEVSSNDLNKKPEVAREAEALENAEIVFKEEEVLVEASKTKNVKSKQLKVKEFLTFDATFSDALPQQRSNGNRGGRNARGRGGRNNTRGGRKPTNGNNGNHVEKKQGIDTANLPSLA</sequence>
<feature type="domain" description="Hyaluronan/mRNA-binding protein" evidence="2">
    <location>
        <begin position="87"/>
        <end position="170"/>
    </location>
</feature>
<dbReference type="PhylomeDB" id="A7TRF9"/>
<evidence type="ECO:0000259" key="2">
    <source>
        <dbReference type="SMART" id="SM01233"/>
    </source>
</evidence>
<dbReference type="RefSeq" id="XP_001643006.1">
    <property type="nucleotide sequence ID" value="XM_001642956.1"/>
</dbReference>
<dbReference type="EMBL" id="DS480478">
    <property type="protein sequence ID" value="EDO15148.1"/>
    <property type="molecule type" value="Genomic_DNA"/>
</dbReference>
<keyword evidence="4" id="KW-1185">Reference proteome</keyword>
<accession>A7TRF9</accession>
<dbReference type="Proteomes" id="UP000000267">
    <property type="component" value="Unassembled WGS sequence"/>
</dbReference>
<dbReference type="InterPro" id="IPR006861">
    <property type="entry name" value="HABP4_PAIRBP1-bd"/>
</dbReference>